<dbReference type="Pfam" id="PF14715">
    <property type="entry name" value="FixP_N"/>
    <property type="match status" value="1"/>
</dbReference>
<dbReference type="InterPro" id="IPR038414">
    <property type="entry name" value="CcoP_N_sf"/>
</dbReference>
<dbReference type="AlphaFoldDB" id="A0A1G9LRF9"/>
<accession>A0A1G9LRF9</accession>
<dbReference type="GO" id="GO:0009055">
    <property type="term" value="F:electron transfer activity"/>
    <property type="evidence" value="ECO:0007669"/>
    <property type="project" value="InterPro"/>
</dbReference>
<dbReference type="InterPro" id="IPR009056">
    <property type="entry name" value="Cyt_c-like_dom"/>
</dbReference>
<keyword evidence="5" id="KW-1133">Transmembrane helix</keyword>
<dbReference type="GO" id="GO:0020037">
    <property type="term" value="F:heme binding"/>
    <property type="evidence" value="ECO:0007669"/>
    <property type="project" value="InterPro"/>
</dbReference>
<feature type="transmembrane region" description="Helical" evidence="5">
    <location>
        <begin position="35"/>
        <end position="54"/>
    </location>
</feature>
<dbReference type="PANTHER" id="PTHR33751:SF1">
    <property type="entry name" value="CBB3-TYPE CYTOCHROME C OXIDASE SUBUNIT FIXP"/>
    <property type="match status" value="1"/>
</dbReference>
<keyword evidence="5" id="KW-0812">Transmembrane</keyword>
<dbReference type="Gene3D" id="1.10.760.10">
    <property type="entry name" value="Cytochrome c-like domain"/>
    <property type="match status" value="1"/>
</dbReference>
<evidence type="ECO:0000256" key="5">
    <source>
        <dbReference type="SAM" id="Phobius"/>
    </source>
</evidence>
<keyword evidence="5" id="KW-0472">Membrane</keyword>
<dbReference type="PANTHER" id="PTHR33751">
    <property type="entry name" value="CBB3-TYPE CYTOCHROME C OXIDASE SUBUNIT FIXP"/>
    <property type="match status" value="1"/>
</dbReference>
<dbReference type="Gene3D" id="6.10.280.130">
    <property type="match status" value="1"/>
</dbReference>
<evidence type="ECO:0000256" key="2">
    <source>
        <dbReference type="ARBA" id="ARBA00022723"/>
    </source>
</evidence>
<keyword evidence="1 4" id="KW-0349">Heme</keyword>
<feature type="transmembrane region" description="Helical" evidence="5">
    <location>
        <begin position="132"/>
        <end position="150"/>
    </location>
</feature>
<name>A0A1G9LRF9_9SPHI</name>
<dbReference type="STRING" id="990371.SAMN05421813_10166"/>
<keyword evidence="2 4" id="KW-0479">Metal-binding</keyword>
<dbReference type="InterPro" id="IPR032858">
    <property type="entry name" value="CcoP_N"/>
</dbReference>
<dbReference type="InterPro" id="IPR050597">
    <property type="entry name" value="Cytochrome_c_Oxidase_Subunit"/>
</dbReference>
<dbReference type="RefSeq" id="WP_090697445.1">
    <property type="nucleotide sequence ID" value="NZ_FNHH01000001.1"/>
</dbReference>
<feature type="chain" id="PRO_5011684298" evidence="6">
    <location>
        <begin position="20"/>
        <end position="293"/>
    </location>
</feature>
<feature type="domain" description="Cytochrome c" evidence="7">
    <location>
        <begin position="199"/>
        <end position="278"/>
    </location>
</feature>
<organism evidence="8 9">
    <name type="scientific">Daejeonella rubra</name>
    <dbReference type="NCBI Taxonomy" id="990371"/>
    <lineage>
        <taxon>Bacteria</taxon>
        <taxon>Pseudomonadati</taxon>
        <taxon>Bacteroidota</taxon>
        <taxon>Sphingobacteriia</taxon>
        <taxon>Sphingobacteriales</taxon>
        <taxon>Sphingobacteriaceae</taxon>
        <taxon>Daejeonella</taxon>
    </lineage>
</organism>
<evidence type="ECO:0000256" key="3">
    <source>
        <dbReference type="ARBA" id="ARBA00023004"/>
    </source>
</evidence>
<keyword evidence="9" id="KW-1185">Reference proteome</keyword>
<keyword evidence="3 4" id="KW-0408">Iron</keyword>
<evidence type="ECO:0000256" key="4">
    <source>
        <dbReference type="PROSITE-ProRule" id="PRU00433"/>
    </source>
</evidence>
<dbReference type="SUPFAM" id="SSF46626">
    <property type="entry name" value="Cytochrome c"/>
    <property type="match status" value="1"/>
</dbReference>
<dbReference type="PROSITE" id="PS51007">
    <property type="entry name" value="CYTC"/>
    <property type="match status" value="1"/>
</dbReference>
<reference evidence="9" key="1">
    <citation type="submission" date="2016-10" db="EMBL/GenBank/DDBJ databases">
        <authorList>
            <person name="Varghese N."/>
            <person name="Submissions S."/>
        </authorList>
    </citation>
    <scope>NUCLEOTIDE SEQUENCE [LARGE SCALE GENOMIC DNA]</scope>
    <source>
        <strain evidence="9">DSM 24536</strain>
    </source>
</reference>
<evidence type="ECO:0000256" key="1">
    <source>
        <dbReference type="ARBA" id="ARBA00022617"/>
    </source>
</evidence>
<evidence type="ECO:0000313" key="9">
    <source>
        <dbReference type="Proteomes" id="UP000199226"/>
    </source>
</evidence>
<keyword evidence="6" id="KW-0732">Signal</keyword>
<gene>
    <name evidence="8" type="ORF">SAMN05421813_10166</name>
</gene>
<dbReference type="Pfam" id="PF13442">
    <property type="entry name" value="Cytochrome_CBB3"/>
    <property type="match status" value="1"/>
</dbReference>
<dbReference type="GO" id="GO:0046872">
    <property type="term" value="F:metal ion binding"/>
    <property type="evidence" value="ECO:0007669"/>
    <property type="project" value="UniProtKB-KW"/>
</dbReference>
<dbReference type="EMBL" id="FNHH01000001">
    <property type="protein sequence ID" value="SDL64549.1"/>
    <property type="molecule type" value="Genomic_DNA"/>
</dbReference>
<dbReference type="Proteomes" id="UP000199226">
    <property type="component" value="Unassembled WGS sequence"/>
</dbReference>
<evidence type="ECO:0000256" key="6">
    <source>
        <dbReference type="SAM" id="SignalP"/>
    </source>
</evidence>
<evidence type="ECO:0000259" key="7">
    <source>
        <dbReference type="PROSITE" id="PS51007"/>
    </source>
</evidence>
<protein>
    <submittedName>
        <fullName evidence="8">Cytochrome c oxidase cbb3-type subunit 3</fullName>
    </submittedName>
</protein>
<dbReference type="InterPro" id="IPR036909">
    <property type="entry name" value="Cyt_c-like_dom_sf"/>
</dbReference>
<evidence type="ECO:0000313" key="8">
    <source>
        <dbReference type="EMBL" id="SDL64549.1"/>
    </source>
</evidence>
<feature type="signal peptide" evidence="6">
    <location>
        <begin position="1"/>
        <end position="19"/>
    </location>
</feature>
<sequence length="293" mass="32216">MKRLIFIFTLLFASNSIWAAEAPTGGTAGNIYSEILIVLFLVALLLLIVALVLLKTVRVMADEIKSPVLLPAAEPARMLEYGEWEAAEKSEQSTKQSTWNKLLGLRPISEEKDMMLEHDFDGITELDNPTPVWFNAMFYGSILFAIVYLLNYHVFEWSPLQTEEYAIEMKEAEVSKSAFLAKAGNLIDENSVKADSDAGVLAAGKAVYMQNCVACHAPDGGGTVGPNLTDEFWIHGGTVNNIFKTIKYGVPEKGMIAWEKTLTAKQTSDVSNFILSLKGTKPANPKEAQGTKM</sequence>
<proteinExistence type="predicted"/>
<dbReference type="OrthoDB" id="9811281at2"/>